<feature type="transmembrane region" description="Helical" evidence="2">
    <location>
        <begin position="6"/>
        <end position="27"/>
    </location>
</feature>
<comment type="caution">
    <text evidence="3">The sequence shown here is derived from an EMBL/GenBank/DDBJ whole genome shotgun (WGS) entry which is preliminary data.</text>
</comment>
<dbReference type="Proteomes" id="UP000295560">
    <property type="component" value="Unassembled WGS sequence"/>
</dbReference>
<protein>
    <submittedName>
        <fullName evidence="3">Uncharacterized protein</fullName>
    </submittedName>
</protein>
<feature type="compositionally biased region" description="Basic residues" evidence="1">
    <location>
        <begin position="91"/>
        <end position="107"/>
    </location>
</feature>
<accession>A0A4R1HVQ7</accession>
<organism evidence="3 4">
    <name type="scientific">Pseudonocardia endophytica</name>
    <dbReference type="NCBI Taxonomy" id="401976"/>
    <lineage>
        <taxon>Bacteria</taxon>
        <taxon>Bacillati</taxon>
        <taxon>Actinomycetota</taxon>
        <taxon>Actinomycetes</taxon>
        <taxon>Pseudonocardiales</taxon>
        <taxon>Pseudonocardiaceae</taxon>
        <taxon>Pseudonocardia</taxon>
    </lineage>
</organism>
<evidence type="ECO:0000313" key="4">
    <source>
        <dbReference type="Proteomes" id="UP000295560"/>
    </source>
</evidence>
<dbReference type="RefSeq" id="WP_132421806.1">
    <property type="nucleotide sequence ID" value="NZ_SMFZ01000001.1"/>
</dbReference>
<reference evidence="3 4" key="1">
    <citation type="submission" date="2019-03" db="EMBL/GenBank/DDBJ databases">
        <title>Sequencing the genomes of 1000 actinobacteria strains.</title>
        <authorList>
            <person name="Klenk H.-P."/>
        </authorList>
    </citation>
    <scope>NUCLEOTIDE SEQUENCE [LARGE SCALE GENOMIC DNA]</scope>
    <source>
        <strain evidence="3 4">DSM 44969</strain>
    </source>
</reference>
<keyword evidence="2" id="KW-0812">Transmembrane</keyword>
<name>A0A4R1HVQ7_PSEEN</name>
<dbReference type="AlphaFoldDB" id="A0A4R1HVQ7"/>
<evidence type="ECO:0000256" key="2">
    <source>
        <dbReference type="SAM" id="Phobius"/>
    </source>
</evidence>
<gene>
    <name evidence="3" type="ORF">EV378_1320</name>
</gene>
<evidence type="ECO:0000256" key="1">
    <source>
        <dbReference type="SAM" id="MobiDB-lite"/>
    </source>
</evidence>
<feature type="compositionally biased region" description="Acidic residues" evidence="1">
    <location>
        <begin position="64"/>
        <end position="74"/>
    </location>
</feature>
<sequence>MSSPVVATVAWLALAVVVVLGAVVAVLSRRLDALTRAHSDRKWEIARLRAEMGALRRDVRPSDEPPEPEPADVDDGGRLSRSWPASPTAWRRGRGHPPVRPRRRRLG</sequence>
<dbReference type="EMBL" id="SMFZ01000001">
    <property type="protein sequence ID" value="TCK25511.1"/>
    <property type="molecule type" value="Genomic_DNA"/>
</dbReference>
<feature type="region of interest" description="Disordered" evidence="1">
    <location>
        <begin position="54"/>
        <end position="107"/>
    </location>
</feature>
<evidence type="ECO:0000313" key="3">
    <source>
        <dbReference type="EMBL" id="TCK25511.1"/>
    </source>
</evidence>
<keyword evidence="2" id="KW-1133">Transmembrane helix</keyword>
<keyword evidence="2" id="KW-0472">Membrane</keyword>
<keyword evidence="4" id="KW-1185">Reference proteome</keyword>
<feature type="compositionally biased region" description="Basic and acidic residues" evidence="1">
    <location>
        <begin position="54"/>
        <end position="63"/>
    </location>
</feature>
<proteinExistence type="predicted"/>